<dbReference type="EMBL" id="BABT02000117">
    <property type="protein sequence ID" value="GAA97286.1"/>
    <property type="molecule type" value="Genomic_DNA"/>
</dbReference>
<gene>
    <name evidence="9" type="primary">Mo03964</name>
    <name evidence="9" type="ORF">E5Q_03964</name>
</gene>
<feature type="region of interest" description="Disordered" evidence="7">
    <location>
        <begin position="1"/>
        <end position="26"/>
    </location>
</feature>
<evidence type="ECO:0000313" key="9">
    <source>
        <dbReference type="EMBL" id="GAA97286.1"/>
    </source>
</evidence>
<dbReference type="OrthoDB" id="18915at2759"/>
<comment type="caution">
    <text evidence="9">The sequence shown here is derived from an EMBL/GenBank/DDBJ whole genome shotgun (WGS) entry which is preliminary data.</text>
</comment>
<keyword evidence="3" id="KW-0645">Protease</keyword>
<protein>
    <recommendedName>
        <fullName evidence="2">ubiquitinyl hydrolase 1</fullName>
        <ecNumber evidence="2">3.4.19.12</ecNumber>
    </recommendedName>
</protein>
<keyword evidence="4" id="KW-0833">Ubl conjugation pathway</keyword>
<dbReference type="PANTHER" id="PTHR12931">
    <property type="entry name" value="UBIQUITIN THIOLESTERASE PROTEIN OTUB"/>
    <property type="match status" value="1"/>
</dbReference>
<evidence type="ECO:0000256" key="4">
    <source>
        <dbReference type="ARBA" id="ARBA00022786"/>
    </source>
</evidence>
<reference evidence="9 10" key="2">
    <citation type="journal article" date="2012" name="Open Biol.">
        <title>Characteristics of nucleosomes and linker DNA regions on the genome of the basidiomycete Mixia osmundae revealed by mono- and dinucleosome mapping.</title>
        <authorList>
            <person name="Nishida H."/>
            <person name="Kondo S."/>
            <person name="Matsumoto T."/>
            <person name="Suzuki Y."/>
            <person name="Yoshikawa H."/>
            <person name="Taylor T.D."/>
            <person name="Sugiyama J."/>
        </authorList>
    </citation>
    <scope>NUCLEOTIDE SEQUENCE [LARGE SCALE GENOMIC DNA]</scope>
    <source>
        <strain evidence="10">CBS 9802 / IAM 14324 / JCM 22182 / KY 12970</strain>
    </source>
</reference>
<comment type="catalytic activity">
    <reaction evidence="1">
        <text>Thiol-dependent hydrolysis of ester, thioester, amide, peptide and isopeptide bonds formed by the C-terminal Gly of ubiquitin (a 76-residue protein attached to proteins as an intracellular targeting signal).</text>
        <dbReference type="EC" id="3.4.19.12"/>
    </reaction>
</comment>
<organism evidence="9 10">
    <name type="scientific">Mixia osmundae (strain CBS 9802 / IAM 14324 / JCM 22182 / KY 12970)</name>
    <dbReference type="NCBI Taxonomy" id="764103"/>
    <lineage>
        <taxon>Eukaryota</taxon>
        <taxon>Fungi</taxon>
        <taxon>Dikarya</taxon>
        <taxon>Basidiomycota</taxon>
        <taxon>Pucciniomycotina</taxon>
        <taxon>Mixiomycetes</taxon>
        <taxon>Mixiales</taxon>
        <taxon>Mixiaceae</taxon>
        <taxon>Mixia</taxon>
    </lineage>
</organism>
<dbReference type="EC" id="3.4.19.12" evidence="2"/>
<keyword evidence="6" id="KW-0788">Thiol protease</keyword>
<evidence type="ECO:0000256" key="1">
    <source>
        <dbReference type="ARBA" id="ARBA00000707"/>
    </source>
</evidence>
<dbReference type="PANTHER" id="PTHR12931:SF15">
    <property type="entry name" value="UBIQUITIN THIOESTERASE OTUBAIN-LIKE"/>
    <property type="match status" value="1"/>
</dbReference>
<keyword evidence="5" id="KW-0378">Hydrolase</keyword>
<dbReference type="GO" id="GO:0006508">
    <property type="term" value="P:proteolysis"/>
    <property type="evidence" value="ECO:0007669"/>
    <property type="project" value="UniProtKB-KW"/>
</dbReference>
<feature type="compositionally biased region" description="Polar residues" evidence="7">
    <location>
        <begin position="1"/>
        <end position="12"/>
    </location>
</feature>
<dbReference type="eggNOG" id="KOG3991">
    <property type="taxonomic scope" value="Eukaryota"/>
</dbReference>
<dbReference type="InterPro" id="IPR019400">
    <property type="entry name" value="Peptidase_C65_otubain"/>
</dbReference>
<dbReference type="Proteomes" id="UP000009131">
    <property type="component" value="Unassembled WGS sequence"/>
</dbReference>
<dbReference type="InterPro" id="IPR042467">
    <property type="entry name" value="Peptidase_C65_otubain_sub2"/>
</dbReference>
<proteinExistence type="predicted"/>
<dbReference type="GO" id="GO:0005634">
    <property type="term" value="C:nucleus"/>
    <property type="evidence" value="ECO:0007669"/>
    <property type="project" value="TreeGrafter"/>
</dbReference>
<evidence type="ECO:0000313" key="10">
    <source>
        <dbReference type="Proteomes" id="UP000009131"/>
    </source>
</evidence>
<dbReference type="RefSeq" id="XP_014570891.1">
    <property type="nucleotide sequence ID" value="XM_014715405.1"/>
</dbReference>
<dbReference type="Gene3D" id="1.20.1300.20">
    <property type="entry name" value="Peptidase C65 Otubain, subdomain 2"/>
    <property type="match status" value="1"/>
</dbReference>
<sequence>MAESTNTGSPAQNDALPQDAAAPKDELTDQEIMALTQQIKEDEAKKSPLVGEIIDLSQLQAEYEGGQSDQIFVAKFRYLSTQGYELLRKLRGDGDCFYRAFAFAWLEEIATQGGTLAAQALSLIELQLPLLEAAGYDSEIVQDFYEPLRTMLEKLATSKSESHEAYLLERFNDAETSNSTVVFLRLIASAFLRSNADEFLAFLFAYEDDARLLDESGMPTMHNFCQLYIEPTQKEVDHLGIVAVTRALRTSLKIADLDRSLVGAQSGDTQTAQVNFHDFDGSNGSEQAMIEFHTNTLLLRPGHYDLIRKT</sequence>
<dbReference type="InterPro" id="IPR038765">
    <property type="entry name" value="Papain-like_cys_pep_sf"/>
</dbReference>
<dbReference type="GO" id="GO:0043130">
    <property type="term" value="F:ubiquitin binding"/>
    <property type="evidence" value="ECO:0007669"/>
    <property type="project" value="TreeGrafter"/>
</dbReference>
<dbReference type="InterPro" id="IPR003323">
    <property type="entry name" value="OTU_dom"/>
</dbReference>
<evidence type="ECO:0000256" key="7">
    <source>
        <dbReference type="SAM" id="MobiDB-lite"/>
    </source>
</evidence>
<evidence type="ECO:0000256" key="2">
    <source>
        <dbReference type="ARBA" id="ARBA00012759"/>
    </source>
</evidence>
<dbReference type="Gene3D" id="3.30.200.60">
    <property type="entry name" value="Peptidase C65 Otubain, subdomain 1"/>
    <property type="match status" value="1"/>
</dbReference>
<evidence type="ECO:0000256" key="5">
    <source>
        <dbReference type="ARBA" id="ARBA00022801"/>
    </source>
</evidence>
<feature type="domain" description="OTU" evidence="8">
    <location>
        <begin position="85"/>
        <end position="310"/>
    </location>
</feature>
<dbReference type="Pfam" id="PF10275">
    <property type="entry name" value="Peptidase_C65"/>
    <property type="match status" value="1"/>
</dbReference>
<evidence type="ECO:0000256" key="6">
    <source>
        <dbReference type="ARBA" id="ARBA00022807"/>
    </source>
</evidence>
<dbReference type="HOGENOM" id="CLU_014832_3_3_1"/>
<accession>G7E2U2</accession>
<evidence type="ECO:0000259" key="8">
    <source>
        <dbReference type="PROSITE" id="PS50802"/>
    </source>
</evidence>
<dbReference type="SUPFAM" id="SSF54001">
    <property type="entry name" value="Cysteine proteinases"/>
    <property type="match status" value="1"/>
</dbReference>
<dbReference type="PROSITE" id="PS50802">
    <property type="entry name" value="OTU"/>
    <property type="match status" value="1"/>
</dbReference>
<evidence type="ECO:0000256" key="3">
    <source>
        <dbReference type="ARBA" id="ARBA00022670"/>
    </source>
</evidence>
<dbReference type="InterPro" id="IPR042468">
    <property type="entry name" value="Peptidase_C65_otubain_sub1"/>
</dbReference>
<dbReference type="InParanoid" id="G7E2U2"/>
<name>G7E2U2_MIXOS</name>
<dbReference type="OMA" id="ADHVQIT"/>
<dbReference type="STRING" id="764103.G7E2U2"/>
<dbReference type="CDD" id="cd22749">
    <property type="entry name" value="Otubain_C65"/>
    <property type="match status" value="1"/>
</dbReference>
<keyword evidence="10" id="KW-1185">Reference proteome</keyword>
<reference evidence="9 10" key="1">
    <citation type="journal article" date="2011" name="J. Gen. Appl. Microbiol.">
        <title>Draft genome sequencing of the enigmatic basidiomycete Mixia osmundae.</title>
        <authorList>
            <person name="Nishida H."/>
            <person name="Nagatsuka Y."/>
            <person name="Sugiyama J."/>
        </authorList>
    </citation>
    <scope>NUCLEOTIDE SEQUENCE [LARGE SCALE GENOMIC DNA]</scope>
    <source>
        <strain evidence="10">CBS 9802 / IAM 14324 / JCM 22182 / KY 12970</strain>
    </source>
</reference>
<dbReference type="AlphaFoldDB" id="G7E2U2"/>
<dbReference type="GO" id="GO:0004843">
    <property type="term" value="F:cysteine-type deubiquitinase activity"/>
    <property type="evidence" value="ECO:0007669"/>
    <property type="project" value="UniProtKB-EC"/>
</dbReference>
<dbReference type="GO" id="GO:0071108">
    <property type="term" value="P:protein K48-linked deubiquitination"/>
    <property type="evidence" value="ECO:0007669"/>
    <property type="project" value="TreeGrafter"/>
</dbReference>